<dbReference type="SUPFAM" id="SSF56529">
    <property type="entry name" value="FAH"/>
    <property type="match status" value="1"/>
</dbReference>
<keyword evidence="5" id="KW-1185">Reference proteome</keyword>
<comment type="similarity">
    <text evidence="1">Belongs to the FAH family.</text>
</comment>
<dbReference type="Pfam" id="PF01557">
    <property type="entry name" value="FAA_hydrolase"/>
    <property type="match status" value="1"/>
</dbReference>
<evidence type="ECO:0000259" key="3">
    <source>
        <dbReference type="Pfam" id="PF01557"/>
    </source>
</evidence>
<dbReference type="Gene3D" id="3.90.850.10">
    <property type="entry name" value="Fumarylacetoacetase-like, C-terminal domain"/>
    <property type="match status" value="1"/>
</dbReference>
<keyword evidence="4" id="KW-0378">Hydrolase</keyword>
<dbReference type="GO" id="GO:0046872">
    <property type="term" value="F:metal ion binding"/>
    <property type="evidence" value="ECO:0007669"/>
    <property type="project" value="UniProtKB-KW"/>
</dbReference>
<dbReference type="InterPro" id="IPR036663">
    <property type="entry name" value="Fumarylacetoacetase_C_sf"/>
</dbReference>
<proteinExistence type="inferred from homology"/>
<dbReference type="GO" id="GO:0016787">
    <property type="term" value="F:hydrolase activity"/>
    <property type="evidence" value="ECO:0007669"/>
    <property type="project" value="UniProtKB-KW"/>
</dbReference>
<protein>
    <submittedName>
        <fullName evidence="4">Fumarylacetoacetate hydrolase family protein</fullName>
    </submittedName>
</protein>
<dbReference type="RefSeq" id="WP_132104069.1">
    <property type="nucleotide sequence ID" value="NZ_SMLB01000020.1"/>
</dbReference>
<dbReference type="GO" id="GO:0044281">
    <property type="term" value="P:small molecule metabolic process"/>
    <property type="evidence" value="ECO:0007669"/>
    <property type="project" value="UniProtKB-ARBA"/>
</dbReference>
<sequence length="290" mass="31766">MRFATIDIDGHEQAAVACHDNQWAPLDRLDPALSGDLLVLIEQQRGADELKELADRAEALPDDRLIPAVDAVYRAPYRRPYKVWGIGLNYGDHAADLHEETPEQPASFIKGHHTIIGPGDDIVIPRQSARTTAEAELGLVIGRTTTEVSRADAIDHVFGVCAVLDQTAEDILALNPRYLTRSKNFPTFFSFGPEIVTMDEFLDGRELSDVEISTYVDGRPVRRNVVANMTHRPAELISFHSQMMPFFPGDLISTGTPGAGVIQPGVVAEARVDGLLPLLNPVRAQNSGRS</sequence>
<feature type="domain" description="Fumarylacetoacetase-like C-terminal" evidence="3">
    <location>
        <begin position="82"/>
        <end position="282"/>
    </location>
</feature>
<dbReference type="AlphaFoldDB" id="A0A4R5ACC9"/>
<evidence type="ECO:0000313" key="5">
    <source>
        <dbReference type="Proteomes" id="UP000295217"/>
    </source>
</evidence>
<comment type="caution">
    <text evidence="4">The sequence shown here is derived from an EMBL/GenBank/DDBJ whole genome shotgun (WGS) entry which is preliminary data.</text>
</comment>
<dbReference type="OrthoDB" id="9805307at2"/>
<dbReference type="InterPro" id="IPR051121">
    <property type="entry name" value="FAH"/>
</dbReference>
<dbReference type="Proteomes" id="UP000295217">
    <property type="component" value="Unassembled WGS sequence"/>
</dbReference>
<name>A0A4R5ACC9_9ACTN</name>
<accession>A0A4R5ACC9</accession>
<dbReference type="EMBL" id="SMLB01000020">
    <property type="protein sequence ID" value="TDD68454.1"/>
    <property type="molecule type" value="Genomic_DNA"/>
</dbReference>
<reference evidence="4 5" key="1">
    <citation type="submission" date="2019-02" db="EMBL/GenBank/DDBJ databases">
        <title>Draft genome sequences of novel Actinobacteria.</title>
        <authorList>
            <person name="Sahin N."/>
            <person name="Ay H."/>
            <person name="Saygin H."/>
        </authorList>
    </citation>
    <scope>NUCLEOTIDE SEQUENCE [LARGE SCALE GENOMIC DNA]</scope>
    <source>
        <strain evidence="4 5">8K307</strain>
    </source>
</reference>
<dbReference type="PANTHER" id="PTHR42796">
    <property type="entry name" value="FUMARYLACETOACETATE HYDROLASE DOMAIN-CONTAINING PROTEIN 2A-RELATED"/>
    <property type="match status" value="1"/>
</dbReference>
<dbReference type="PANTHER" id="PTHR42796:SF4">
    <property type="entry name" value="FUMARYLACETOACETATE HYDROLASE DOMAIN-CONTAINING PROTEIN 2A"/>
    <property type="match status" value="1"/>
</dbReference>
<organism evidence="4 5">
    <name type="scientific">Jiangella aurantiaca</name>
    <dbReference type="NCBI Taxonomy" id="2530373"/>
    <lineage>
        <taxon>Bacteria</taxon>
        <taxon>Bacillati</taxon>
        <taxon>Actinomycetota</taxon>
        <taxon>Actinomycetes</taxon>
        <taxon>Jiangellales</taxon>
        <taxon>Jiangellaceae</taxon>
        <taxon>Jiangella</taxon>
    </lineage>
</organism>
<evidence type="ECO:0000256" key="1">
    <source>
        <dbReference type="ARBA" id="ARBA00010211"/>
    </source>
</evidence>
<evidence type="ECO:0000313" key="4">
    <source>
        <dbReference type="EMBL" id="TDD68454.1"/>
    </source>
</evidence>
<gene>
    <name evidence="4" type="ORF">E1262_15630</name>
</gene>
<keyword evidence="2" id="KW-0479">Metal-binding</keyword>
<evidence type="ECO:0000256" key="2">
    <source>
        <dbReference type="ARBA" id="ARBA00022723"/>
    </source>
</evidence>
<dbReference type="InterPro" id="IPR011234">
    <property type="entry name" value="Fumarylacetoacetase-like_C"/>
</dbReference>